<name>X1B1W1_9ZZZZ</name>
<proteinExistence type="predicted"/>
<evidence type="ECO:0008006" key="2">
    <source>
        <dbReference type="Google" id="ProtNLM"/>
    </source>
</evidence>
<gene>
    <name evidence="1" type="ORF">S01H4_23026</name>
</gene>
<evidence type="ECO:0000313" key="1">
    <source>
        <dbReference type="EMBL" id="GAG89749.1"/>
    </source>
</evidence>
<accession>X1B1W1</accession>
<reference evidence="1" key="1">
    <citation type="journal article" date="2014" name="Front. Microbiol.">
        <title>High frequency of phylogenetically diverse reductive dehalogenase-homologous genes in deep subseafloor sedimentary metagenomes.</title>
        <authorList>
            <person name="Kawai M."/>
            <person name="Futagami T."/>
            <person name="Toyoda A."/>
            <person name="Takaki Y."/>
            <person name="Nishi S."/>
            <person name="Hori S."/>
            <person name="Arai W."/>
            <person name="Tsubouchi T."/>
            <person name="Morono Y."/>
            <person name="Uchiyama I."/>
            <person name="Ito T."/>
            <person name="Fujiyama A."/>
            <person name="Inagaki F."/>
            <person name="Takami H."/>
        </authorList>
    </citation>
    <scope>NUCLEOTIDE SEQUENCE</scope>
    <source>
        <strain evidence="1">Expedition CK06-06</strain>
    </source>
</reference>
<sequence length="84" mass="9759">MLMANEAKQWSKSKHKYFHLGHQHHLKVEDTQGVTLITAPTPAEVDHYEAKKGYTMSNRAIKAWVYNWNDGEIASFTHNIKSKY</sequence>
<protein>
    <recommendedName>
        <fullName evidence="2">Calcineurin-like phosphoesterase domain-containing protein</fullName>
    </recommendedName>
</protein>
<dbReference type="AlphaFoldDB" id="X1B1W1"/>
<comment type="caution">
    <text evidence="1">The sequence shown here is derived from an EMBL/GenBank/DDBJ whole genome shotgun (WGS) entry which is preliminary data.</text>
</comment>
<organism evidence="1">
    <name type="scientific">marine sediment metagenome</name>
    <dbReference type="NCBI Taxonomy" id="412755"/>
    <lineage>
        <taxon>unclassified sequences</taxon>
        <taxon>metagenomes</taxon>
        <taxon>ecological metagenomes</taxon>
    </lineage>
</organism>
<dbReference type="EMBL" id="BART01010631">
    <property type="protein sequence ID" value="GAG89749.1"/>
    <property type="molecule type" value="Genomic_DNA"/>
</dbReference>